<proteinExistence type="predicted"/>
<dbReference type="PANTHER" id="PTHR45749:SF21">
    <property type="entry name" value="DUF4371 DOMAIN-CONTAINING PROTEIN"/>
    <property type="match status" value="1"/>
</dbReference>
<name>A0A8R2FDD3_ACYPI</name>
<dbReference type="GeneID" id="103311014"/>
<sequence>MGSCNFELTTEKVFSKKPSFSTDTYKLQLEDADCETKKTRENDSSDDDHDNYSDITSNLDYINTSSDDIDDCTSEDAIDEASDITSVPTSSQSVKIVKQVPEPNDISQTLDDGPKQPRLVCYPKTKFGFKNWKNALDQNSGLRKHNNSEEHMISNTMWMSYLDMKKLGNLSVASLINEGHKKLVLENQNYIKMIGRTLLYTAIQGIAQKVTMKKKVVLTVCQYFSIIVDETKDITKVEQLSVILRYYFDGIVYERFMGFKAAQSLTASSLFQYIKKILSVHNVDILKCVAQTCDSASVMSGKNNGIQALFRQEVPQAIYVHCYNHRLNLVISDVCKNIPTVKMFFDIVENLYVFVSDSAIHSKFMEIQTIMKYRPAVELKRICLTRWTAQVFACLALKKGLSPLLVLLNKLIFEKGDRAAESKGLLHLTDFDIVFNLIIFCDILQTLKTTSDYLQNVKAEMVESLVLISSIITTFKAMRTDETENNNSNFNQMYIEAINICKENNISIPNEHSKKKEQKKSPKNLLRTVL</sequence>
<evidence type="ECO:0000256" key="1">
    <source>
        <dbReference type="SAM" id="MobiDB-lite"/>
    </source>
</evidence>
<dbReference type="OrthoDB" id="6621569at2759"/>
<protein>
    <recommendedName>
        <fullName evidence="2">DUF4371 domain-containing protein</fullName>
    </recommendedName>
</protein>
<reference evidence="4" key="1">
    <citation type="submission" date="2010-06" db="EMBL/GenBank/DDBJ databases">
        <authorList>
            <person name="Jiang H."/>
            <person name="Abraham K."/>
            <person name="Ali S."/>
            <person name="Alsbrooks S.L."/>
            <person name="Anim B.N."/>
            <person name="Anosike U.S."/>
            <person name="Attaway T."/>
            <person name="Bandaranaike D.P."/>
            <person name="Battles P.K."/>
            <person name="Bell S.N."/>
            <person name="Bell A.V."/>
            <person name="Beltran B."/>
            <person name="Bickham C."/>
            <person name="Bustamante Y."/>
            <person name="Caleb T."/>
            <person name="Canada A."/>
            <person name="Cardenas V."/>
            <person name="Carter K."/>
            <person name="Chacko J."/>
            <person name="Chandrabose M.N."/>
            <person name="Chavez D."/>
            <person name="Chavez A."/>
            <person name="Chen L."/>
            <person name="Chu H.-S."/>
            <person name="Claassen K.J."/>
            <person name="Cockrell R."/>
            <person name="Collins M."/>
            <person name="Cooper J.A."/>
            <person name="Cree A."/>
            <person name="Curry S.M."/>
            <person name="Da Y."/>
            <person name="Dao M.D."/>
            <person name="Das B."/>
            <person name="Davila M.-L."/>
            <person name="Davy-Carroll L."/>
            <person name="Denson S."/>
            <person name="Dinh H."/>
            <person name="Ebong V.E."/>
            <person name="Edwards J.R."/>
            <person name="Egan A."/>
            <person name="El-Daye J."/>
            <person name="Escobedo L."/>
            <person name="Fernandez S."/>
            <person name="Fernando P.R."/>
            <person name="Flagg N."/>
            <person name="Forbes L.D."/>
            <person name="Fowler R.G."/>
            <person name="Fu Q."/>
            <person name="Gabisi R.A."/>
            <person name="Ganer J."/>
            <person name="Garbino Pronczuk A."/>
            <person name="Garcia R.M."/>
            <person name="Garner T."/>
            <person name="Garrett T.E."/>
            <person name="Gonzalez D.A."/>
            <person name="Hamid H."/>
            <person name="Hawkins E.S."/>
            <person name="Hirani K."/>
            <person name="Hogues M.E."/>
            <person name="Hollins B."/>
            <person name="Hsiao C.-H."/>
            <person name="Jabil R."/>
            <person name="James M.L."/>
            <person name="Jhangiani S.N."/>
            <person name="Johnson B."/>
            <person name="Johnson Q."/>
            <person name="Joshi V."/>
            <person name="Kalu J.B."/>
            <person name="Kam C."/>
            <person name="Kashfia A."/>
            <person name="Keebler J."/>
            <person name="Kisamo H."/>
            <person name="Kovar C.L."/>
            <person name="Lago L.A."/>
            <person name="Lai C.-Y."/>
            <person name="Laidlaw J."/>
            <person name="Lara F."/>
            <person name="Le T.-K."/>
            <person name="Lee S.L."/>
            <person name="Legall F.H."/>
            <person name="Lemon S.J."/>
            <person name="Lewis L.R."/>
            <person name="Li B."/>
            <person name="Liu Y."/>
            <person name="Liu Y.-S."/>
            <person name="Lopez J."/>
            <person name="Lozado R.J."/>
            <person name="Lu J."/>
            <person name="Madu R.C."/>
            <person name="Maheshwari M."/>
            <person name="Maheshwari R."/>
            <person name="Malloy K."/>
            <person name="Martinez E."/>
            <person name="Mathew T."/>
            <person name="Mercado I.C."/>
            <person name="Mercado C."/>
            <person name="Meyer B."/>
            <person name="Montgomery K."/>
            <person name="Morgan M.B."/>
            <person name="Munidasa M."/>
            <person name="Nazareth L.V."/>
            <person name="Nelson J."/>
            <person name="Ng B.M."/>
            <person name="Nguyen N.B."/>
            <person name="Nguyen P.Q."/>
            <person name="Nguyen T."/>
            <person name="Obregon M."/>
            <person name="Okwuonu G.O."/>
            <person name="Onwere C.G."/>
            <person name="Orozco G."/>
            <person name="Parra A."/>
            <person name="Patel S."/>
            <person name="Patil S."/>
            <person name="Perez A."/>
            <person name="Perez Y."/>
            <person name="Pham C."/>
            <person name="Primus E.L."/>
            <person name="Pu L.-L."/>
            <person name="Puazo M."/>
            <person name="Qin X."/>
            <person name="Quiroz J.B."/>
            <person name="Reese J."/>
            <person name="Richards S."/>
            <person name="Rives C.M."/>
            <person name="Robberts R."/>
            <person name="Ruiz S.J."/>
            <person name="Ruiz M.J."/>
            <person name="Santibanez J."/>
            <person name="Schneider B.W."/>
            <person name="Sisson I."/>
            <person name="Smith M."/>
            <person name="Sodergren E."/>
            <person name="Song X.-Z."/>
            <person name="Song B.B."/>
            <person name="Summersgill H."/>
            <person name="Thelus R."/>
            <person name="Thornton R.D."/>
            <person name="Trejos Z.Y."/>
            <person name="Usmani K."/>
            <person name="Vattathil S."/>
            <person name="Villasana D."/>
            <person name="Walker D.L."/>
            <person name="Wang S."/>
            <person name="Wang K."/>
            <person name="White C.S."/>
            <person name="Williams A.C."/>
            <person name="Williamson J."/>
            <person name="Wilson K."/>
            <person name="Woghiren I.O."/>
            <person name="Woodworth J.R."/>
            <person name="Worley K.C."/>
            <person name="Wright R.A."/>
            <person name="Wu W."/>
            <person name="Young L."/>
            <person name="Zhang L."/>
            <person name="Zhang J."/>
            <person name="Zhu Y."/>
            <person name="Muzny D.M."/>
            <person name="Weinstock G."/>
            <person name="Gibbs R.A."/>
        </authorList>
    </citation>
    <scope>NUCLEOTIDE SEQUENCE [LARGE SCALE GENOMIC DNA]</scope>
    <source>
        <strain evidence="4">LSR1</strain>
    </source>
</reference>
<evidence type="ECO:0000313" key="4">
    <source>
        <dbReference type="Proteomes" id="UP000007819"/>
    </source>
</evidence>
<dbReference type="PANTHER" id="PTHR45749">
    <property type="match status" value="1"/>
</dbReference>
<dbReference type="Pfam" id="PF14291">
    <property type="entry name" value="DUF4371"/>
    <property type="match status" value="1"/>
</dbReference>
<reference evidence="3" key="2">
    <citation type="submission" date="2022-06" db="UniProtKB">
        <authorList>
            <consortium name="EnsemblMetazoa"/>
        </authorList>
    </citation>
    <scope>IDENTIFICATION</scope>
</reference>
<feature type="region of interest" description="Disordered" evidence="1">
    <location>
        <begin position="509"/>
        <end position="530"/>
    </location>
</feature>
<accession>A0A8R2FDD3</accession>
<keyword evidence="4" id="KW-1185">Reference proteome</keyword>
<dbReference type="Proteomes" id="UP000007819">
    <property type="component" value="Chromosome A2"/>
</dbReference>
<dbReference type="RefSeq" id="XP_008188755.1">
    <property type="nucleotide sequence ID" value="XM_008190533.1"/>
</dbReference>
<feature type="compositionally biased region" description="Basic and acidic residues" evidence="1">
    <location>
        <begin position="34"/>
        <end position="43"/>
    </location>
</feature>
<dbReference type="EnsemblMetazoa" id="XM_008190533.1">
    <property type="protein sequence ID" value="XP_008188755.1"/>
    <property type="gene ID" value="LOC103311014"/>
</dbReference>
<feature type="compositionally biased region" description="Basic residues" evidence="1">
    <location>
        <begin position="513"/>
        <end position="522"/>
    </location>
</feature>
<dbReference type="InterPro" id="IPR025398">
    <property type="entry name" value="DUF4371"/>
</dbReference>
<dbReference type="KEGG" id="api:103311014"/>
<dbReference type="InterPro" id="IPR012337">
    <property type="entry name" value="RNaseH-like_sf"/>
</dbReference>
<dbReference type="AlphaFoldDB" id="A0A8R2FDD3"/>
<feature type="region of interest" description="Disordered" evidence="1">
    <location>
        <begin position="32"/>
        <end position="54"/>
    </location>
</feature>
<organism evidence="3 4">
    <name type="scientific">Acyrthosiphon pisum</name>
    <name type="common">Pea aphid</name>
    <dbReference type="NCBI Taxonomy" id="7029"/>
    <lineage>
        <taxon>Eukaryota</taxon>
        <taxon>Metazoa</taxon>
        <taxon>Ecdysozoa</taxon>
        <taxon>Arthropoda</taxon>
        <taxon>Hexapoda</taxon>
        <taxon>Insecta</taxon>
        <taxon>Pterygota</taxon>
        <taxon>Neoptera</taxon>
        <taxon>Paraneoptera</taxon>
        <taxon>Hemiptera</taxon>
        <taxon>Sternorrhyncha</taxon>
        <taxon>Aphidomorpha</taxon>
        <taxon>Aphidoidea</taxon>
        <taxon>Aphididae</taxon>
        <taxon>Macrosiphini</taxon>
        <taxon>Acyrthosiphon</taxon>
    </lineage>
</organism>
<evidence type="ECO:0000259" key="2">
    <source>
        <dbReference type="Pfam" id="PF14291"/>
    </source>
</evidence>
<evidence type="ECO:0000313" key="3">
    <source>
        <dbReference type="EnsemblMetazoa" id="XP_008188755.1"/>
    </source>
</evidence>
<dbReference type="SUPFAM" id="SSF53098">
    <property type="entry name" value="Ribonuclease H-like"/>
    <property type="match status" value="1"/>
</dbReference>
<feature type="domain" description="DUF4371" evidence="2">
    <location>
        <begin position="136"/>
        <end position="305"/>
    </location>
</feature>